<protein>
    <submittedName>
        <fullName evidence="5">Uncharacterized protein</fullName>
    </submittedName>
</protein>
<organism evidence="5 6">
    <name type="scientific">Candidatus Rickettsia kedanie</name>
    <dbReference type="NCBI Taxonomy" id="3115352"/>
    <lineage>
        <taxon>Bacteria</taxon>
        <taxon>Pseudomonadati</taxon>
        <taxon>Pseudomonadota</taxon>
        <taxon>Alphaproteobacteria</taxon>
        <taxon>Rickettsiales</taxon>
        <taxon>Rickettsiaceae</taxon>
        <taxon>Rickettsieae</taxon>
        <taxon>Rickettsia</taxon>
        <taxon>spotted fever group</taxon>
    </lineage>
</organism>
<dbReference type="Gene3D" id="3.40.50.150">
    <property type="entry name" value="Vaccinia Virus protein VP39"/>
    <property type="match status" value="1"/>
</dbReference>
<evidence type="ECO:0000256" key="2">
    <source>
        <dbReference type="ARBA" id="ARBA00022679"/>
    </source>
</evidence>
<evidence type="ECO:0000256" key="1">
    <source>
        <dbReference type="ARBA" id="ARBA00022603"/>
    </source>
</evidence>
<dbReference type="Proteomes" id="UP001628124">
    <property type="component" value="Unassembled WGS sequence"/>
</dbReference>
<evidence type="ECO:0000313" key="6">
    <source>
        <dbReference type="Proteomes" id="UP001628124"/>
    </source>
</evidence>
<dbReference type="EMBL" id="BAABMM010000004">
    <property type="protein sequence ID" value="GAA5251772.1"/>
    <property type="molecule type" value="Genomic_DNA"/>
</dbReference>
<name>A0ABP9TRL6_9RICK</name>
<comment type="caution">
    <text evidence="5">The sequence shown here is derived from an EMBL/GenBank/DDBJ whole genome shotgun (WGS) entry which is preliminary data.</text>
</comment>
<dbReference type="InterPro" id="IPR001525">
    <property type="entry name" value="C5_MeTfrase"/>
</dbReference>
<proteinExistence type="predicted"/>
<dbReference type="InterPro" id="IPR029063">
    <property type="entry name" value="SAM-dependent_MTases_sf"/>
</dbReference>
<sequence>MCRFFLANLFSILGKRLGIGDNNGRLFYEIIRIAQYHKPYILLLDNIKNILTINNGSVIEI</sequence>
<accession>A0ABP9TRL6</accession>
<evidence type="ECO:0000313" key="5">
    <source>
        <dbReference type="EMBL" id="GAA5251772.1"/>
    </source>
</evidence>
<keyword evidence="1" id="KW-0489">Methyltransferase</keyword>
<reference evidence="5 6" key="1">
    <citation type="journal article" date="2024" name="Microbiol. Immunol.">
        <title>Discovery of a novel spotted fever group Rickettsia, 'Candidatus Rickettsia kedanie,' in unfed larval chigger mites, Leptotrombidium scutellare.</title>
        <authorList>
            <person name="Ogawa M."/>
            <person name="Matsutani M."/>
            <person name="Katayama T."/>
            <person name="Takada N."/>
            <person name="Noda S."/>
            <person name="Takahashi M."/>
            <person name="Kageyama D."/>
            <person name="Hanaoka N."/>
            <person name="Ebihara H."/>
        </authorList>
    </citation>
    <scope>NUCLEOTIDE SEQUENCE [LARGE SCALE GENOMIC DNA]</scope>
    <source>
        <strain evidence="5 6">KNCP2-13</strain>
    </source>
</reference>
<keyword evidence="3" id="KW-0680">Restriction system</keyword>
<evidence type="ECO:0000256" key="3">
    <source>
        <dbReference type="ARBA" id="ARBA00022747"/>
    </source>
</evidence>
<keyword evidence="6" id="KW-1185">Reference proteome</keyword>
<comment type="catalytic activity">
    <reaction evidence="4">
        <text>a 2'-deoxycytidine in DNA + S-adenosyl-L-methionine = a 5-methyl-2'-deoxycytidine in DNA + S-adenosyl-L-homocysteine + H(+)</text>
        <dbReference type="Rhea" id="RHEA:13681"/>
        <dbReference type="Rhea" id="RHEA-COMP:11369"/>
        <dbReference type="Rhea" id="RHEA-COMP:11370"/>
        <dbReference type="ChEBI" id="CHEBI:15378"/>
        <dbReference type="ChEBI" id="CHEBI:57856"/>
        <dbReference type="ChEBI" id="CHEBI:59789"/>
        <dbReference type="ChEBI" id="CHEBI:85452"/>
        <dbReference type="ChEBI" id="CHEBI:85454"/>
        <dbReference type="EC" id="2.1.1.37"/>
    </reaction>
</comment>
<dbReference type="Pfam" id="PF00145">
    <property type="entry name" value="DNA_methylase"/>
    <property type="match status" value="1"/>
</dbReference>
<evidence type="ECO:0000256" key="4">
    <source>
        <dbReference type="ARBA" id="ARBA00047422"/>
    </source>
</evidence>
<keyword evidence="2" id="KW-0808">Transferase</keyword>
<gene>
    <name evidence="5" type="ORF">KNCP2_00600</name>
</gene>
<dbReference type="SUPFAM" id="SSF53335">
    <property type="entry name" value="S-adenosyl-L-methionine-dependent methyltransferases"/>
    <property type="match status" value="1"/>
</dbReference>